<evidence type="ECO:0000256" key="6">
    <source>
        <dbReference type="RuleBase" id="RU003690"/>
    </source>
</evidence>
<reference evidence="8 9" key="1">
    <citation type="journal article" date="2020" name="ISME J.">
        <title>Uncovering the hidden diversity of litter-decomposition mechanisms in mushroom-forming fungi.</title>
        <authorList>
            <person name="Floudas D."/>
            <person name="Bentzer J."/>
            <person name="Ahren D."/>
            <person name="Johansson T."/>
            <person name="Persson P."/>
            <person name="Tunlid A."/>
        </authorList>
    </citation>
    <scope>NUCLEOTIDE SEQUENCE [LARGE SCALE GENOMIC DNA]</scope>
    <source>
        <strain evidence="8 9">CBS 101986</strain>
    </source>
</reference>
<evidence type="ECO:0000313" key="9">
    <source>
        <dbReference type="Proteomes" id="UP000567179"/>
    </source>
</evidence>
<dbReference type="EMBL" id="JAACJJ010000004">
    <property type="protein sequence ID" value="KAF5328438.1"/>
    <property type="molecule type" value="Genomic_DNA"/>
</dbReference>
<feature type="region of interest" description="Disordered" evidence="7">
    <location>
        <begin position="228"/>
        <end position="292"/>
    </location>
</feature>
<keyword evidence="3" id="KW-0378">Hydrolase</keyword>
<evidence type="ECO:0000256" key="4">
    <source>
        <dbReference type="ARBA" id="ARBA00023295"/>
    </source>
</evidence>
<evidence type="ECO:0000313" key="8">
    <source>
        <dbReference type="EMBL" id="KAF5328438.1"/>
    </source>
</evidence>
<comment type="similarity">
    <text evidence="1 6">Belongs to the glycosyl hydrolase 1 family.</text>
</comment>
<sequence length="307" mass="34625">MPSNMMTSGSIPSPLLFSFYFFDSIYLGFYPPYMREVLGDRMPDFTPEEWAIVKGSSDFYGMNTYTTNLTRAGGEDEFQGNVDYTFTRPDGTQLGNQAHCAWLQDYPEGFRALLNYIYRRYKLPIYVTENGFAVKNENSKPVEEAINDEERVHYFQGTTASLLAAMNEDGVDIRSYFPWSFLDNFEWADGYGTRFGVTYVDYETQKRYPKKSGKWLVEWFRAHDTPSENDLKPKGAALLASSPSSSEASTPSTANESAEFSTSSSVKNSPTSTPAVPHAKLSDAPSSASKKKNRFSRYFSAFTALLK</sequence>
<dbReference type="InterPro" id="IPR001360">
    <property type="entry name" value="Glyco_hydro_1"/>
</dbReference>
<evidence type="ECO:0000256" key="2">
    <source>
        <dbReference type="ARBA" id="ARBA00012744"/>
    </source>
</evidence>
<dbReference type="EC" id="3.2.1.21" evidence="2"/>
<gene>
    <name evidence="8" type="ORF">D9619_013253</name>
</gene>
<feature type="active site" description="Nucleophile" evidence="5">
    <location>
        <position position="129"/>
    </location>
</feature>
<accession>A0A8H5F9T1</accession>
<feature type="compositionally biased region" description="Low complexity" evidence="7">
    <location>
        <begin position="236"/>
        <end position="273"/>
    </location>
</feature>
<dbReference type="PANTHER" id="PTHR10353">
    <property type="entry name" value="GLYCOSYL HYDROLASE"/>
    <property type="match status" value="1"/>
</dbReference>
<protein>
    <recommendedName>
        <fullName evidence="2">beta-glucosidase</fullName>
        <ecNumber evidence="2">3.2.1.21</ecNumber>
    </recommendedName>
</protein>
<evidence type="ECO:0000256" key="7">
    <source>
        <dbReference type="SAM" id="MobiDB-lite"/>
    </source>
</evidence>
<keyword evidence="4" id="KW-0326">Glycosidase</keyword>
<dbReference type="GO" id="GO:0005975">
    <property type="term" value="P:carbohydrate metabolic process"/>
    <property type="evidence" value="ECO:0007669"/>
    <property type="project" value="InterPro"/>
</dbReference>
<evidence type="ECO:0000256" key="5">
    <source>
        <dbReference type="PROSITE-ProRule" id="PRU10055"/>
    </source>
</evidence>
<dbReference type="PROSITE" id="PS00572">
    <property type="entry name" value="GLYCOSYL_HYDROL_F1_1"/>
    <property type="match status" value="1"/>
</dbReference>
<dbReference type="AlphaFoldDB" id="A0A8H5F9T1"/>
<keyword evidence="9" id="KW-1185">Reference proteome</keyword>
<dbReference type="GO" id="GO:0008422">
    <property type="term" value="F:beta-glucosidase activity"/>
    <property type="evidence" value="ECO:0007669"/>
    <property type="project" value="TreeGrafter"/>
</dbReference>
<organism evidence="8 9">
    <name type="scientific">Psilocybe cf. subviscida</name>
    <dbReference type="NCBI Taxonomy" id="2480587"/>
    <lineage>
        <taxon>Eukaryota</taxon>
        <taxon>Fungi</taxon>
        <taxon>Dikarya</taxon>
        <taxon>Basidiomycota</taxon>
        <taxon>Agaricomycotina</taxon>
        <taxon>Agaricomycetes</taxon>
        <taxon>Agaricomycetidae</taxon>
        <taxon>Agaricales</taxon>
        <taxon>Agaricineae</taxon>
        <taxon>Strophariaceae</taxon>
        <taxon>Psilocybe</taxon>
    </lineage>
</organism>
<comment type="caution">
    <text evidence="8">The sequence shown here is derived from an EMBL/GenBank/DDBJ whole genome shotgun (WGS) entry which is preliminary data.</text>
</comment>
<dbReference type="SUPFAM" id="SSF51445">
    <property type="entry name" value="(Trans)glycosidases"/>
    <property type="match status" value="1"/>
</dbReference>
<evidence type="ECO:0000256" key="1">
    <source>
        <dbReference type="ARBA" id="ARBA00010838"/>
    </source>
</evidence>
<dbReference type="OrthoDB" id="65569at2759"/>
<name>A0A8H5F9T1_9AGAR</name>
<dbReference type="InterPro" id="IPR017853">
    <property type="entry name" value="GH"/>
</dbReference>
<dbReference type="PRINTS" id="PR00131">
    <property type="entry name" value="GLHYDRLASE1"/>
</dbReference>
<dbReference type="Proteomes" id="UP000567179">
    <property type="component" value="Unassembled WGS sequence"/>
</dbReference>
<dbReference type="Gene3D" id="3.20.20.80">
    <property type="entry name" value="Glycosidases"/>
    <property type="match status" value="1"/>
</dbReference>
<dbReference type="Pfam" id="PF00232">
    <property type="entry name" value="Glyco_hydro_1"/>
    <property type="match status" value="1"/>
</dbReference>
<proteinExistence type="inferred from homology"/>
<dbReference type="InterPro" id="IPR018120">
    <property type="entry name" value="Glyco_hydro_1_AS"/>
</dbReference>
<dbReference type="PANTHER" id="PTHR10353:SF36">
    <property type="entry name" value="LP05116P"/>
    <property type="match status" value="1"/>
</dbReference>
<evidence type="ECO:0000256" key="3">
    <source>
        <dbReference type="ARBA" id="ARBA00022801"/>
    </source>
</evidence>